<proteinExistence type="predicted"/>
<dbReference type="EMBL" id="MNCJ02000320">
    <property type="protein sequence ID" value="KAF5805262.1"/>
    <property type="molecule type" value="Genomic_DNA"/>
</dbReference>
<keyword evidence="2" id="KW-0378">Hydrolase</keyword>
<dbReference type="GO" id="GO:0003676">
    <property type="term" value="F:nucleic acid binding"/>
    <property type="evidence" value="ECO:0007669"/>
    <property type="project" value="InterPro"/>
</dbReference>
<keyword evidence="2" id="KW-0548">Nucleotidyltransferase</keyword>
<evidence type="ECO:0000313" key="3">
    <source>
        <dbReference type="Proteomes" id="UP000215914"/>
    </source>
</evidence>
<accession>A0A9K3IYA7</accession>
<reference evidence="2" key="2">
    <citation type="submission" date="2020-06" db="EMBL/GenBank/DDBJ databases">
        <title>Helianthus annuus Genome sequencing and assembly Release 2.</title>
        <authorList>
            <person name="Gouzy J."/>
            <person name="Langlade N."/>
            <person name="Munos S."/>
        </authorList>
    </citation>
    <scope>NUCLEOTIDE SEQUENCE</scope>
    <source>
        <tissue evidence="2">Leaves</tissue>
    </source>
</reference>
<dbReference type="PANTHER" id="PTHR45835">
    <property type="entry name" value="YALI0A06105P"/>
    <property type="match status" value="1"/>
</dbReference>
<evidence type="ECO:0000313" key="2">
    <source>
        <dbReference type="EMBL" id="KAF5805262.1"/>
    </source>
</evidence>
<dbReference type="GO" id="GO:0015074">
    <property type="term" value="P:DNA integration"/>
    <property type="evidence" value="ECO:0007669"/>
    <property type="project" value="InterPro"/>
</dbReference>
<sequence>MEFMSLQGVGLNLSTAYDPQTDGQTEVVNRCLEGYLRCMVTERQHTWVKWVSLAEWWYNTTFHLSLGKTPFEALYGYSPPLHIPYIPRDATVGEVDEFLQDRETTLTLLKQSLQKA</sequence>
<feature type="domain" description="Integrase catalytic" evidence="1">
    <location>
        <begin position="1"/>
        <end position="78"/>
    </location>
</feature>
<organism evidence="2 3">
    <name type="scientific">Helianthus annuus</name>
    <name type="common">Common sunflower</name>
    <dbReference type="NCBI Taxonomy" id="4232"/>
    <lineage>
        <taxon>Eukaryota</taxon>
        <taxon>Viridiplantae</taxon>
        <taxon>Streptophyta</taxon>
        <taxon>Embryophyta</taxon>
        <taxon>Tracheophyta</taxon>
        <taxon>Spermatophyta</taxon>
        <taxon>Magnoliopsida</taxon>
        <taxon>eudicotyledons</taxon>
        <taxon>Gunneridae</taxon>
        <taxon>Pentapetalae</taxon>
        <taxon>asterids</taxon>
        <taxon>campanulids</taxon>
        <taxon>Asterales</taxon>
        <taxon>Asteraceae</taxon>
        <taxon>Asteroideae</taxon>
        <taxon>Heliantheae alliance</taxon>
        <taxon>Heliantheae</taxon>
        <taxon>Helianthus</taxon>
    </lineage>
</organism>
<dbReference type="Gramene" id="mRNA:HanXRQr2_Chr05g0207171">
    <property type="protein sequence ID" value="CDS:HanXRQr2_Chr05g0207171.1"/>
    <property type="gene ID" value="HanXRQr2_Chr05g0207171"/>
</dbReference>
<comment type="caution">
    <text evidence="2">The sequence shown here is derived from an EMBL/GenBank/DDBJ whole genome shotgun (WGS) entry which is preliminary data.</text>
</comment>
<keyword evidence="3" id="KW-1185">Reference proteome</keyword>
<protein>
    <submittedName>
        <fullName evidence="2">Nucleotidyltransferase, Ribonuclease H</fullName>
        <ecNumber evidence="2">2.7.7.-</ecNumber>
        <ecNumber evidence="2">3.1.26.4</ecNumber>
    </submittedName>
</protein>
<dbReference type="PANTHER" id="PTHR45835:SF99">
    <property type="entry name" value="CHROMO DOMAIN-CONTAINING PROTEIN-RELATED"/>
    <property type="match status" value="1"/>
</dbReference>
<dbReference type="GO" id="GO:0004523">
    <property type="term" value="F:RNA-DNA hybrid ribonuclease activity"/>
    <property type="evidence" value="ECO:0007669"/>
    <property type="project" value="UniProtKB-EC"/>
</dbReference>
<gene>
    <name evidence="2" type="ORF">HanXRQr2_Chr05g0207171</name>
</gene>
<dbReference type="InterPro" id="IPR036397">
    <property type="entry name" value="RNaseH_sf"/>
</dbReference>
<dbReference type="AlphaFoldDB" id="A0A9K3IYA7"/>
<dbReference type="InterPro" id="IPR012337">
    <property type="entry name" value="RNaseH-like_sf"/>
</dbReference>
<dbReference type="EC" id="2.7.7.-" evidence="2"/>
<reference evidence="2" key="1">
    <citation type="journal article" date="2017" name="Nature">
        <title>The sunflower genome provides insights into oil metabolism, flowering and Asterid evolution.</title>
        <authorList>
            <person name="Badouin H."/>
            <person name="Gouzy J."/>
            <person name="Grassa C.J."/>
            <person name="Murat F."/>
            <person name="Staton S.E."/>
            <person name="Cottret L."/>
            <person name="Lelandais-Briere C."/>
            <person name="Owens G.L."/>
            <person name="Carrere S."/>
            <person name="Mayjonade B."/>
            <person name="Legrand L."/>
            <person name="Gill N."/>
            <person name="Kane N.C."/>
            <person name="Bowers J.E."/>
            <person name="Hubner S."/>
            <person name="Bellec A."/>
            <person name="Berard A."/>
            <person name="Berges H."/>
            <person name="Blanchet N."/>
            <person name="Boniface M.C."/>
            <person name="Brunel D."/>
            <person name="Catrice O."/>
            <person name="Chaidir N."/>
            <person name="Claudel C."/>
            <person name="Donnadieu C."/>
            <person name="Faraut T."/>
            <person name="Fievet G."/>
            <person name="Helmstetter N."/>
            <person name="King M."/>
            <person name="Knapp S.J."/>
            <person name="Lai Z."/>
            <person name="Le Paslier M.C."/>
            <person name="Lippi Y."/>
            <person name="Lorenzon L."/>
            <person name="Mandel J.R."/>
            <person name="Marage G."/>
            <person name="Marchand G."/>
            <person name="Marquand E."/>
            <person name="Bret-Mestries E."/>
            <person name="Morien E."/>
            <person name="Nambeesan S."/>
            <person name="Nguyen T."/>
            <person name="Pegot-Espagnet P."/>
            <person name="Pouilly N."/>
            <person name="Raftis F."/>
            <person name="Sallet E."/>
            <person name="Schiex T."/>
            <person name="Thomas J."/>
            <person name="Vandecasteele C."/>
            <person name="Vares D."/>
            <person name="Vear F."/>
            <person name="Vautrin S."/>
            <person name="Crespi M."/>
            <person name="Mangin B."/>
            <person name="Burke J.M."/>
            <person name="Salse J."/>
            <person name="Munos S."/>
            <person name="Vincourt P."/>
            <person name="Rieseberg L.H."/>
            <person name="Langlade N.B."/>
        </authorList>
    </citation>
    <scope>NUCLEOTIDE SEQUENCE</scope>
    <source>
        <tissue evidence="2">Leaves</tissue>
    </source>
</reference>
<dbReference type="InterPro" id="IPR001584">
    <property type="entry name" value="Integrase_cat-core"/>
</dbReference>
<dbReference type="GO" id="GO:0016779">
    <property type="term" value="F:nucleotidyltransferase activity"/>
    <property type="evidence" value="ECO:0007669"/>
    <property type="project" value="UniProtKB-KW"/>
</dbReference>
<evidence type="ECO:0000259" key="1">
    <source>
        <dbReference type="PROSITE" id="PS50994"/>
    </source>
</evidence>
<keyword evidence="2" id="KW-0808">Transferase</keyword>
<dbReference type="EC" id="3.1.26.4" evidence="2"/>
<name>A0A9K3IYA7_HELAN</name>
<dbReference type="Proteomes" id="UP000215914">
    <property type="component" value="Unassembled WGS sequence"/>
</dbReference>
<dbReference type="PROSITE" id="PS50994">
    <property type="entry name" value="INTEGRASE"/>
    <property type="match status" value="1"/>
</dbReference>
<dbReference type="SUPFAM" id="SSF53098">
    <property type="entry name" value="Ribonuclease H-like"/>
    <property type="match status" value="1"/>
</dbReference>
<dbReference type="Gene3D" id="3.30.420.10">
    <property type="entry name" value="Ribonuclease H-like superfamily/Ribonuclease H"/>
    <property type="match status" value="1"/>
</dbReference>